<evidence type="ECO:0000313" key="1">
    <source>
        <dbReference type="EMBL" id="AZS29964.1"/>
    </source>
</evidence>
<dbReference type="EMBL" id="CP032819">
    <property type="protein sequence ID" value="AZS29964.1"/>
    <property type="molecule type" value="Genomic_DNA"/>
</dbReference>
<dbReference type="AlphaFoldDB" id="A0A3Q9IPG0"/>
<dbReference type="RefSeq" id="WP_106480683.1">
    <property type="nucleotide sequence ID" value="NZ_CP032819.1"/>
</dbReference>
<dbReference type="KEGG" id="buy:D8S85_10685"/>
<gene>
    <name evidence="1" type="ORF">D8S85_10685</name>
</gene>
<proteinExistence type="predicted"/>
<dbReference type="Proteomes" id="UP000270673">
    <property type="component" value="Chromosome"/>
</dbReference>
<name>A0A3Q9IPG0_9BACT</name>
<evidence type="ECO:0000313" key="2">
    <source>
        <dbReference type="Proteomes" id="UP000270673"/>
    </source>
</evidence>
<dbReference type="OrthoDB" id="1050460at2"/>
<accession>A0A3Q9IPG0</accession>
<evidence type="ECO:0008006" key="3">
    <source>
        <dbReference type="Google" id="ProtNLM"/>
    </source>
</evidence>
<keyword evidence="2" id="KW-1185">Reference proteome</keyword>
<sequence>MKKVKILVASVLFCAMGYTGYTAHERMTISEAEKFMKANIEALTDGEIVISGQKCSLRKGEQWCAKRKAYRKWVANYCLDIECD</sequence>
<reference evidence="1 2" key="1">
    <citation type="submission" date="2018-10" db="EMBL/GenBank/DDBJ databases">
        <title>Butyricimonas faecalis sp. nov., isolated from human faeces and emended description of the genus Butyricimonas.</title>
        <authorList>
            <person name="Le Roy T."/>
            <person name="Van der Smissen P."/>
            <person name="Paquot A."/>
            <person name="Delzenne N."/>
            <person name="Muccioli G."/>
            <person name="Collet J.-F."/>
            <person name="Cani P.D."/>
        </authorList>
    </citation>
    <scope>NUCLEOTIDE SEQUENCE [LARGE SCALE GENOMIC DNA]</scope>
    <source>
        <strain evidence="1 2">H184</strain>
    </source>
</reference>
<organism evidence="1 2">
    <name type="scientific">Butyricimonas faecalis</name>
    <dbReference type="NCBI Taxonomy" id="2093856"/>
    <lineage>
        <taxon>Bacteria</taxon>
        <taxon>Pseudomonadati</taxon>
        <taxon>Bacteroidota</taxon>
        <taxon>Bacteroidia</taxon>
        <taxon>Bacteroidales</taxon>
        <taxon>Odoribacteraceae</taxon>
        <taxon>Butyricimonas</taxon>
    </lineage>
</organism>
<protein>
    <recommendedName>
        <fullName evidence="3">NVEALA protein</fullName>
    </recommendedName>
</protein>